<organism evidence="1 2">
    <name type="scientific">Orenia marismortui</name>
    <dbReference type="NCBI Taxonomy" id="46469"/>
    <lineage>
        <taxon>Bacteria</taxon>
        <taxon>Bacillati</taxon>
        <taxon>Bacillota</taxon>
        <taxon>Clostridia</taxon>
        <taxon>Halanaerobiales</taxon>
        <taxon>Halobacteroidaceae</taxon>
        <taxon>Orenia</taxon>
    </lineage>
</organism>
<proteinExistence type="predicted"/>
<comment type="caution">
    <text evidence="1">The sequence shown here is derived from an EMBL/GenBank/DDBJ whole genome shotgun (WGS) entry which is preliminary data.</text>
</comment>
<keyword evidence="2" id="KW-1185">Reference proteome</keyword>
<dbReference type="AlphaFoldDB" id="A0A4R8GZS4"/>
<accession>A0A4R8GZS4</accession>
<evidence type="ECO:0000313" key="2">
    <source>
        <dbReference type="Proteomes" id="UP000295832"/>
    </source>
</evidence>
<dbReference type="Proteomes" id="UP000295832">
    <property type="component" value="Unassembled WGS sequence"/>
</dbReference>
<sequence>MDKEKICHEIALLSAKFELEEFKATEYPPIFSGFEDHQILYIIYHWNYEDLYKNGDRKLKQHQERINEMKEQRKF</sequence>
<dbReference type="EMBL" id="SOEG01000008">
    <property type="protein sequence ID" value="TDX52173.1"/>
    <property type="molecule type" value="Genomic_DNA"/>
</dbReference>
<reference evidence="1 2" key="1">
    <citation type="submission" date="2019-03" db="EMBL/GenBank/DDBJ databases">
        <title>Subsurface microbial communities from deep shales in Ohio and West Virginia, USA.</title>
        <authorList>
            <person name="Wrighton K."/>
        </authorList>
    </citation>
    <scope>NUCLEOTIDE SEQUENCE [LARGE SCALE GENOMIC DNA]</scope>
    <source>
        <strain evidence="1 2">MSL 6dP</strain>
    </source>
</reference>
<gene>
    <name evidence="1" type="ORF">C7959_10895</name>
</gene>
<dbReference type="RefSeq" id="WP_134116094.1">
    <property type="nucleotide sequence ID" value="NZ_SOEG01000008.1"/>
</dbReference>
<protein>
    <submittedName>
        <fullName evidence="1">Uncharacterized protein</fullName>
    </submittedName>
</protein>
<name>A0A4R8GZS4_9FIRM</name>
<evidence type="ECO:0000313" key="1">
    <source>
        <dbReference type="EMBL" id="TDX52173.1"/>
    </source>
</evidence>